<keyword evidence="5" id="KW-0067">ATP-binding</keyword>
<keyword evidence="3" id="KW-0819">tRNA processing</keyword>
<dbReference type="PANTHER" id="PTHR43033:SF1">
    <property type="entry name" value="TRNA(ILE)-LYSIDINE SYNTHASE-RELATED"/>
    <property type="match status" value="1"/>
</dbReference>
<dbReference type="EMBL" id="MU853664">
    <property type="protein sequence ID" value="KAK4139411.1"/>
    <property type="molecule type" value="Genomic_DNA"/>
</dbReference>
<dbReference type="InterPro" id="IPR012795">
    <property type="entry name" value="tRNA_Ile_lys_synt_N"/>
</dbReference>
<keyword evidence="4" id="KW-0547">Nucleotide-binding</keyword>
<organism evidence="9 10">
    <name type="scientific">Dichotomopilus funicola</name>
    <dbReference type="NCBI Taxonomy" id="1934379"/>
    <lineage>
        <taxon>Eukaryota</taxon>
        <taxon>Fungi</taxon>
        <taxon>Dikarya</taxon>
        <taxon>Ascomycota</taxon>
        <taxon>Pezizomycotina</taxon>
        <taxon>Sordariomycetes</taxon>
        <taxon>Sordariomycetidae</taxon>
        <taxon>Sordariales</taxon>
        <taxon>Chaetomiaceae</taxon>
        <taxon>Dichotomopilus</taxon>
    </lineage>
</organism>
<evidence type="ECO:0000256" key="1">
    <source>
        <dbReference type="ARBA" id="ARBA00013267"/>
    </source>
</evidence>
<dbReference type="InterPro" id="IPR014729">
    <property type="entry name" value="Rossmann-like_a/b/a_fold"/>
</dbReference>
<sequence>MTTTAPVLHRGARAITPHEFVEALRATCPPRFAHARSRTHRPIALAVSGGVDSMALAFLCSKIRSVDHWALVADHPVSTPVGITVNHCLREGSTEEADKVTSAVRQLGLRSAVYKIRWEEVLPRGTNPNDLPNIETLARYHRYRRLGVFCSEGNIAALLTAHHEDDQYETVLMRLLSGHGYRGLQGMRPATDIPECYDLHRVYQSGFADQERKGGGLYAAAPNNAERRILKRELRHQADPAVIAREIEEGVKTEVATAYLEEFSGVGKRAKRIPSIVPLDTEDGGVMVYRPLLQFSKDRLVATCVENNVPWFEDHTNTDQTLTLRNAVRHMHRNYKLPEALQKPAILRLAARCRTRVLTAEDEAERLFENLFIHEFSANAGTVSVTLPQFIFPTVPRRSSTSATARERRVAHYRHIAAIFLRRLITMVTPERELSQPAQLSHLVSMLFPNLCLGSPAPPPKPYVICSVLFTPLPNPTSTSFPPFTHSSAQRWFLARAPHPSNIPRPTTTFNELPFARRVARDPVHWKVKVWTEFRQYDGRFWISLLHRLPCRVQVMPLEPEHLKPFREALTEGHRKDAEQGKGKEGTLMALLGRHAPGKTRFTLPAIYATIDVSRLLRGEGWWDDSWDSTTITTTTTAPNINITDTTPNTTPNTTPETTPNTWITPTPPNSTDNKLETQFLAQYRSRTMSAKHAQRLAWERHIKALAKEDGRLYLLALPTLGIGLPGLDEWLRWQIRYRKVDGELLSVSRMGWRRMGRRGWRGVVLGKRGLSRRAGRLGKGSIRRGR</sequence>
<name>A0AAN6UX12_9PEZI</name>
<feature type="domain" description="tRNA(Ile)-lysidine/2-thiocytidine synthase N-terminal" evidence="8">
    <location>
        <begin position="43"/>
        <end position="194"/>
    </location>
</feature>
<dbReference type="PANTHER" id="PTHR43033">
    <property type="entry name" value="TRNA(ILE)-LYSIDINE SYNTHASE-RELATED"/>
    <property type="match status" value="1"/>
</dbReference>
<evidence type="ECO:0000256" key="7">
    <source>
        <dbReference type="SAM" id="MobiDB-lite"/>
    </source>
</evidence>
<evidence type="ECO:0000256" key="5">
    <source>
        <dbReference type="ARBA" id="ARBA00022840"/>
    </source>
</evidence>
<keyword evidence="2" id="KW-0436">Ligase</keyword>
<dbReference type="CDD" id="cd01992">
    <property type="entry name" value="TilS_N"/>
    <property type="match status" value="1"/>
</dbReference>
<dbReference type="HAMAP" id="MF_01161">
    <property type="entry name" value="tRNA_Ile_lys_synt"/>
    <property type="match status" value="1"/>
</dbReference>
<dbReference type="NCBIfam" id="TIGR02432">
    <property type="entry name" value="lysidine_TilS_N"/>
    <property type="match status" value="1"/>
</dbReference>
<evidence type="ECO:0000313" key="10">
    <source>
        <dbReference type="Proteomes" id="UP001302676"/>
    </source>
</evidence>
<dbReference type="EC" id="6.3.4.19" evidence="1"/>
<reference evidence="9" key="1">
    <citation type="journal article" date="2023" name="Mol. Phylogenet. Evol.">
        <title>Genome-scale phylogeny and comparative genomics of the fungal order Sordariales.</title>
        <authorList>
            <person name="Hensen N."/>
            <person name="Bonometti L."/>
            <person name="Westerberg I."/>
            <person name="Brannstrom I.O."/>
            <person name="Guillou S."/>
            <person name="Cros-Aarteil S."/>
            <person name="Calhoun S."/>
            <person name="Haridas S."/>
            <person name="Kuo A."/>
            <person name="Mondo S."/>
            <person name="Pangilinan J."/>
            <person name="Riley R."/>
            <person name="LaButti K."/>
            <person name="Andreopoulos B."/>
            <person name="Lipzen A."/>
            <person name="Chen C."/>
            <person name="Yan M."/>
            <person name="Daum C."/>
            <person name="Ng V."/>
            <person name="Clum A."/>
            <person name="Steindorff A."/>
            <person name="Ohm R.A."/>
            <person name="Martin F."/>
            <person name="Silar P."/>
            <person name="Natvig D.O."/>
            <person name="Lalanne C."/>
            <person name="Gautier V."/>
            <person name="Ament-Velasquez S.L."/>
            <person name="Kruys A."/>
            <person name="Hutchinson M.I."/>
            <person name="Powell A.J."/>
            <person name="Barry K."/>
            <person name="Miller A.N."/>
            <person name="Grigoriev I.V."/>
            <person name="Debuchy R."/>
            <person name="Gladieux P."/>
            <person name="Hiltunen Thoren M."/>
            <person name="Johannesson H."/>
        </authorList>
    </citation>
    <scope>NUCLEOTIDE SEQUENCE</scope>
    <source>
        <strain evidence="9">CBS 141.50</strain>
    </source>
</reference>
<dbReference type="Gene3D" id="3.40.50.620">
    <property type="entry name" value="HUPs"/>
    <property type="match status" value="1"/>
</dbReference>
<dbReference type="Pfam" id="PF01171">
    <property type="entry name" value="ATP_bind_3"/>
    <property type="match status" value="2"/>
</dbReference>
<feature type="compositionally biased region" description="Low complexity" evidence="7">
    <location>
        <begin position="638"/>
        <end position="665"/>
    </location>
</feature>
<dbReference type="InterPro" id="IPR011063">
    <property type="entry name" value="TilS/TtcA_N"/>
</dbReference>
<dbReference type="SUPFAM" id="SSF52402">
    <property type="entry name" value="Adenine nucleotide alpha hydrolases-like"/>
    <property type="match status" value="1"/>
</dbReference>
<evidence type="ECO:0000256" key="2">
    <source>
        <dbReference type="ARBA" id="ARBA00022598"/>
    </source>
</evidence>
<dbReference type="GO" id="GO:0005524">
    <property type="term" value="F:ATP binding"/>
    <property type="evidence" value="ECO:0007669"/>
    <property type="project" value="UniProtKB-KW"/>
</dbReference>
<dbReference type="GO" id="GO:0032267">
    <property type="term" value="F:tRNA(Ile)-lysidine synthase activity"/>
    <property type="evidence" value="ECO:0007669"/>
    <property type="project" value="UniProtKB-EC"/>
</dbReference>
<feature type="region of interest" description="Disordered" evidence="7">
    <location>
        <begin position="638"/>
        <end position="674"/>
    </location>
</feature>
<accession>A0AAN6UX12</accession>
<evidence type="ECO:0000256" key="3">
    <source>
        <dbReference type="ARBA" id="ARBA00022694"/>
    </source>
</evidence>
<comment type="catalytic activity">
    <reaction evidence="6">
        <text>cytidine(34) in tRNA(Ile2) + L-lysine + ATP = lysidine(34) in tRNA(Ile2) + AMP + diphosphate + H(+)</text>
        <dbReference type="Rhea" id="RHEA:43744"/>
        <dbReference type="Rhea" id="RHEA-COMP:10625"/>
        <dbReference type="Rhea" id="RHEA-COMP:10670"/>
        <dbReference type="ChEBI" id="CHEBI:15378"/>
        <dbReference type="ChEBI" id="CHEBI:30616"/>
        <dbReference type="ChEBI" id="CHEBI:32551"/>
        <dbReference type="ChEBI" id="CHEBI:33019"/>
        <dbReference type="ChEBI" id="CHEBI:82748"/>
        <dbReference type="ChEBI" id="CHEBI:83665"/>
        <dbReference type="ChEBI" id="CHEBI:456215"/>
        <dbReference type="EC" id="6.3.4.19"/>
    </reaction>
</comment>
<reference evidence="9" key="2">
    <citation type="submission" date="2023-05" db="EMBL/GenBank/DDBJ databases">
        <authorList>
            <consortium name="Lawrence Berkeley National Laboratory"/>
            <person name="Steindorff A."/>
            <person name="Hensen N."/>
            <person name="Bonometti L."/>
            <person name="Westerberg I."/>
            <person name="Brannstrom I.O."/>
            <person name="Guillou S."/>
            <person name="Cros-Aarteil S."/>
            <person name="Calhoun S."/>
            <person name="Haridas S."/>
            <person name="Kuo A."/>
            <person name="Mondo S."/>
            <person name="Pangilinan J."/>
            <person name="Riley R."/>
            <person name="Labutti K."/>
            <person name="Andreopoulos B."/>
            <person name="Lipzen A."/>
            <person name="Chen C."/>
            <person name="Yanf M."/>
            <person name="Daum C."/>
            <person name="Ng V."/>
            <person name="Clum A."/>
            <person name="Ohm R."/>
            <person name="Martin F."/>
            <person name="Silar P."/>
            <person name="Natvig D."/>
            <person name="Lalanne C."/>
            <person name="Gautier V."/>
            <person name="Ament-Velasquez S.L."/>
            <person name="Kruys A."/>
            <person name="Hutchinson M.I."/>
            <person name="Powell A.J."/>
            <person name="Barry K."/>
            <person name="Miller A.N."/>
            <person name="Grigoriev I.V."/>
            <person name="Debuchy R."/>
            <person name="Gladieux P."/>
            <person name="Thoren M.H."/>
            <person name="Johannesson H."/>
        </authorList>
    </citation>
    <scope>NUCLEOTIDE SEQUENCE</scope>
    <source>
        <strain evidence="9">CBS 141.50</strain>
    </source>
</reference>
<evidence type="ECO:0000256" key="4">
    <source>
        <dbReference type="ARBA" id="ARBA00022741"/>
    </source>
</evidence>
<dbReference type="RefSeq" id="XP_062632782.1">
    <property type="nucleotide sequence ID" value="XM_062778651.1"/>
</dbReference>
<evidence type="ECO:0000259" key="8">
    <source>
        <dbReference type="Pfam" id="PF01171"/>
    </source>
</evidence>
<dbReference type="InterPro" id="IPR012094">
    <property type="entry name" value="tRNA_Ile_lys_synt"/>
</dbReference>
<gene>
    <name evidence="9" type="ORF">C8A04DRAFT_15885</name>
</gene>
<comment type="caution">
    <text evidence="9">The sequence shown here is derived from an EMBL/GenBank/DDBJ whole genome shotgun (WGS) entry which is preliminary data.</text>
</comment>
<dbReference type="GO" id="GO:0008033">
    <property type="term" value="P:tRNA processing"/>
    <property type="evidence" value="ECO:0007669"/>
    <property type="project" value="UniProtKB-KW"/>
</dbReference>
<dbReference type="GeneID" id="87815264"/>
<evidence type="ECO:0000256" key="6">
    <source>
        <dbReference type="ARBA" id="ARBA00048539"/>
    </source>
</evidence>
<dbReference type="Proteomes" id="UP001302676">
    <property type="component" value="Unassembled WGS sequence"/>
</dbReference>
<protein>
    <recommendedName>
        <fullName evidence="1">tRNA(Ile)-lysidine synthetase</fullName>
        <ecNumber evidence="1">6.3.4.19</ecNumber>
    </recommendedName>
</protein>
<dbReference type="AlphaFoldDB" id="A0AAN6UX12"/>
<feature type="domain" description="tRNA(Ile)-lysidine/2-thiocytidine synthase N-terminal" evidence="8">
    <location>
        <begin position="282"/>
        <end position="330"/>
    </location>
</feature>
<evidence type="ECO:0000313" key="9">
    <source>
        <dbReference type="EMBL" id="KAK4139411.1"/>
    </source>
</evidence>
<keyword evidence="10" id="KW-1185">Reference proteome</keyword>
<proteinExistence type="inferred from homology"/>